<dbReference type="GO" id="GO:0016747">
    <property type="term" value="F:acyltransferase activity, transferring groups other than amino-acyl groups"/>
    <property type="evidence" value="ECO:0007669"/>
    <property type="project" value="InterPro"/>
</dbReference>
<dbReference type="InterPro" id="IPR016181">
    <property type="entry name" value="Acyl_CoA_acyltransferase"/>
</dbReference>
<keyword evidence="2" id="KW-0012">Acyltransferase</keyword>
<accession>A0A2Z5G0Y2</accession>
<dbReference type="Proteomes" id="UP000253606">
    <property type="component" value="Chromosome"/>
</dbReference>
<dbReference type="InterPro" id="IPR000182">
    <property type="entry name" value="GNAT_dom"/>
</dbReference>
<evidence type="ECO:0000256" key="2">
    <source>
        <dbReference type="ARBA" id="ARBA00023315"/>
    </source>
</evidence>
<dbReference type="EMBL" id="CP030840">
    <property type="protein sequence ID" value="AXC12762.1"/>
    <property type="molecule type" value="Genomic_DNA"/>
</dbReference>
<dbReference type="PANTHER" id="PTHR43420">
    <property type="entry name" value="ACETYLTRANSFERASE"/>
    <property type="match status" value="1"/>
</dbReference>
<sequence>MRLWDDRLRWDYRASADLLLQYLDSRVLPGYVAIEDGRISGYVFCIYEENKAVIGDAFAVQVRNATYSATEVEVRLLDHLVELLMNSPGIDRIESQLLIHPHGVHAEVFERAGFQIYPRLFMELDLESLLAMQAADSDSSIKPLPAGFEIRGWRDEDFSGAGRLIAACYEGHLDSYINDQYRSVAGSLRFLHNVVRFPGCGTFDISASKVVVHSSTKALAAILLCSRVRSDTAHITQICVDRQHRGLGLGTLLLRSCAAELRKRNFSTLTLTVTEGNSEAVSLYQTQHFHTKHVFDAMVWNQRKI</sequence>
<evidence type="ECO:0000259" key="3">
    <source>
        <dbReference type="PROSITE" id="PS51186"/>
    </source>
</evidence>
<organism evidence="4 5">
    <name type="scientific">Acidisarcina polymorpha</name>
    <dbReference type="NCBI Taxonomy" id="2211140"/>
    <lineage>
        <taxon>Bacteria</taxon>
        <taxon>Pseudomonadati</taxon>
        <taxon>Acidobacteriota</taxon>
        <taxon>Terriglobia</taxon>
        <taxon>Terriglobales</taxon>
        <taxon>Acidobacteriaceae</taxon>
        <taxon>Acidisarcina</taxon>
    </lineage>
</organism>
<protein>
    <recommendedName>
        <fullName evidence="3">N-acetyltransferase domain-containing protein</fullName>
    </recommendedName>
</protein>
<dbReference type="PANTHER" id="PTHR43420:SF12">
    <property type="entry name" value="N-ACETYLTRANSFERASE DOMAIN-CONTAINING PROTEIN"/>
    <property type="match status" value="1"/>
</dbReference>
<dbReference type="InterPro" id="IPR050680">
    <property type="entry name" value="YpeA/RimI_acetyltransf"/>
</dbReference>
<dbReference type="KEGG" id="abas:ACPOL_3477"/>
<dbReference type="AlphaFoldDB" id="A0A2Z5G0Y2"/>
<gene>
    <name evidence="4" type="ORF">ACPOL_3477</name>
</gene>
<dbReference type="Gene3D" id="3.40.630.30">
    <property type="match status" value="1"/>
</dbReference>
<keyword evidence="5" id="KW-1185">Reference proteome</keyword>
<dbReference type="Pfam" id="PF00583">
    <property type="entry name" value="Acetyltransf_1"/>
    <property type="match status" value="1"/>
</dbReference>
<dbReference type="SUPFAM" id="SSF55729">
    <property type="entry name" value="Acyl-CoA N-acyltransferases (Nat)"/>
    <property type="match status" value="1"/>
</dbReference>
<reference evidence="4 5" key="1">
    <citation type="journal article" date="2018" name="Front. Microbiol.">
        <title>Hydrolytic Capabilities as a Key to Environmental Success: Chitinolytic and Cellulolytic Acidobacteria From Acidic Sub-arctic Soils and Boreal Peatlands.</title>
        <authorList>
            <person name="Belova S.E."/>
            <person name="Ravin N.V."/>
            <person name="Pankratov T.A."/>
            <person name="Rakitin A.L."/>
            <person name="Ivanova A.A."/>
            <person name="Beletsky A.V."/>
            <person name="Mardanov A.V."/>
            <person name="Sinninghe Damste J.S."/>
            <person name="Dedysh S.N."/>
        </authorList>
    </citation>
    <scope>NUCLEOTIDE SEQUENCE [LARGE SCALE GENOMIC DNA]</scope>
    <source>
        <strain evidence="4 5">SBC82</strain>
    </source>
</reference>
<evidence type="ECO:0000256" key="1">
    <source>
        <dbReference type="ARBA" id="ARBA00022679"/>
    </source>
</evidence>
<evidence type="ECO:0000313" key="5">
    <source>
        <dbReference type="Proteomes" id="UP000253606"/>
    </source>
</evidence>
<dbReference type="PROSITE" id="PS51186">
    <property type="entry name" value="GNAT"/>
    <property type="match status" value="1"/>
</dbReference>
<evidence type="ECO:0000313" key="4">
    <source>
        <dbReference type="EMBL" id="AXC12762.1"/>
    </source>
</evidence>
<name>A0A2Z5G0Y2_9BACT</name>
<proteinExistence type="predicted"/>
<keyword evidence="1" id="KW-0808">Transferase</keyword>
<feature type="domain" description="N-acetyltransferase" evidence="3">
    <location>
        <begin position="148"/>
        <end position="305"/>
    </location>
</feature>